<proteinExistence type="predicted"/>
<evidence type="ECO:0000256" key="1">
    <source>
        <dbReference type="ARBA" id="ARBA00004123"/>
    </source>
</evidence>
<evidence type="ECO:0000256" key="6">
    <source>
        <dbReference type="ARBA" id="ARBA00023242"/>
    </source>
</evidence>
<evidence type="ECO:0000256" key="5">
    <source>
        <dbReference type="ARBA" id="ARBA00022517"/>
    </source>
</evidence>
<dbReference type="GO" id="GO:0005737">
    <property type="term" value="C:cytoplasm"/>
    <property type="evidence" value="ECO:0007669"/>
    <property type="project" value="UniProtKB-SubCell"/>
</dbReference>
<evidence type="ECO:0000313" key="9">
    <source>
        <dbReference type="Proteomes" id="UP000510647"/>
    </source>
</evidence>
<dbReference type="Proteomes" id="UP000510647">
    <property type="component" value="Chromosome 1"/>
</dbReference>
<dbReference type="GO" id="GO:0042254">
    <property type="term" value="P:ribosome biogenesis"/>
    <property type="evidence" value="ECO:0007669"/>
    <property type="project" value="UniProtKB-KW"/>
</dbReference>
<keyword evidence="5" id="KW-0690">Ribosome biogenesis</keyword>
<dbReference type="Pfam" id="PF09135">
    <property type="entry name" value="Alb1"/>
    <property type="match status" value="1"/>
</dbReference>
<dbReference type="AlphaFoldDB" id="A0A7H9HMP2"/>
<feature type="region of interest" description="Disordered" evidence="7">
    <location>
        <begin position="1"/>
        <end position="52"/>
    </location>
</feature>
<comment type="subcellular location">
    <subcellularLocation>
        <location evidence="2">Cytoplasm</location>
    </subcellularLocation>
    <subcellularLocation>
        <location evidence="1">Nucleus</location>
    </subcellularLocation>
</comment>
<keyword evidence="6" id="KW-0539">Nucleus</keyword>
<evidence type="ECO:0008006" key="10">
    <source>
        <dbReference type="Google" id="ProtNLM"/>
    </source>
</evidence>
<protein>
    <recommendedName>
        <fullName evidence="10">Ribosome biogenesis protein ALB1</fullName>
    </recommendedName>
</protein>
<evidence type="ECO:0000313" key="8">
    <source>
        <dbReference type="EMBL" id="QLQ78556.1"/>
    </source>
</evidence>
<keyword evidence="3" id="KW-0813">Transport</keyword>
<sequence length="162" mass="18070">MPSKNSINRPKLTPNLNRKNQSLARKRDQRERAGLLQPARSSENSKSGQVKSVPLELYFQGKTGQDGVLTTKTLSKKRAKKIERNLKYAEQRKLLAELQDKVENEDGMEVDVPAGKTQKREEKKSSLTKMKDALWKVLDDSSSEGFVLTKGQGTTLGGPVVC</sequence>
<feature type="compositionally biased region" description="Polar residues" evidence="7">
    <location>
        <begin position="39"/>
        <end position="50"/>
    </location>
</feature>
<dbReference type="EMBL" id="CP059267">
    <property type="protein sequence ID" value="QLQ78556.1"/>
    <property type="molecule type" value="Genomic_DNA"/>
</dbReference>
<feature type="region of interest" description="Disordered" evidence="7">
    <location>
        <begin position="106"/>
        <end position="126"/>
    </location>
</feature>
<evidence type="ECO:0000256" key="3">
    <source>
        <dbReference type="ARBA" id="ARBA00022448"/>
    </source>
</evidence>
<reference evidence="8 9" key="1">
    <citation type="submission" date="2020-06" db="EMBL/GenBank/DDBJ databases">
        <title>The yeast mating-type switching endonuclease HO is a domesticated member of an unorthodox homing genetic element family.</title>
        <authorList>
            <person name="Coughlan A.Y."/>
            <person name="Lombardi L."/>
            <person name="Braun-Galleani S."/>
            <person name="Martos A.R."/>
            <person name="Galeote V."/>
            <person name="Bigey F."/>
            <person name="Dequin S."/>
            <person name="Byrne K.P."/>
            <person name="Wolfe K.H."/>
        </authorList>
    </citation>
    <scope>NUCLEOTIDE SEQUENCE [LARGE SCALE GENOMIC DNA]</scope>
    <source>
        <strain evidence="8 9">CBS2947</strain>
    </source>
</reference>
<keyword evidence="9" id="KW-1185">Reference proteome</keyword>
<keyword evidence="4" id="KW-0963">Cytoplasm</keyword>
<gene>
    <name evidence="8" type="ORF">HG537_0A08030</name>
</gene>
<dbReference type="GO" id="GO:0005634">
    <property type="term" value="C:nucleus"/>
    <property type="evidence" value="ECO:0007669"/>
    <property type="project" value="UniProtKB-SubCell"/>
</dbReference>
<accession>A0A7H9HMP2</accession>
<name>A0A7H9HMP2_9SACH</name>
<evidence type="ECO:0000256" key="7">
    <source>
        <dbReference type="SAM" id="MobiDB-lite"/>
    </source>
</evidence>
<organism evidence="8 9">
    <name type="scientific">Torulaspora globosa</name>
    <dbReference type="NCBI Taxonomy" id="48254"/>
    <lineage>
        <taxon>Eukaryota</taxon>
        <taxon>Fungi</taxon>
        <taxon>Dikarya</taxon>
        <taxon>Ascomycota</taxon>
        <taxon>Saccharomycotina</taxon>
        <taxon>Saccharomycetes</taxon>
        <taxon>Saccharomycetales</taxon>
        <taxon>Saccharomycetaceae</taxon>
        <taxon>Torulaspora</taxon>
    </lineage>
</organism>
<evidence type="ECO:0000256" key="4">
    <source>
        <dbReference type="ARBA" id="ARBA00022490"/>
    </source>
</evidence>
<evidence type="ECO:0000256" key="2">
    <source>
        <dbReference type="ARBA" id="ARBA00004496"/>
    </source>
</evidence>
<dbReference type="OrthoDB" id="4086742at2759"/>
<feature type="compositionally biased region" description="Polar residues" evidence="7">
    <location>
        <begin position="1"/>
        <end position="23"/>
    </location>
</feature>
<dbReference type="InterPro" id="IPR022784">
    <property type="entry name" value="Ribosome_bgen_Alb1"/>
</dbReference>